<proteinExistence type="predicted"/>
<dbReference type="EC" id="3.5.1.28" evidence="2"/>
<sequence>MNADNNRARVNLIVIHHNAGTSDEAARRTWYVATGVGTSAHYQVADDKIWGCVGEESVAYHAGDYPTNQRSIGIEHLNNSGAPNWTISEATYRNSAKLIADICQRYGIPIDRNHIVPHQSISATACPGDIDLDKLVRMAQEVAKGASLAKSETVAQSGSFRVKVVVKDLNVRKAPSLSAAKSGVAKMGVYTITETKTADGHEWGKLKSGAGWIALTYVKRL</sequence>
<dbReference type="AlphaFoldDB" id="A0A5C5SE65"/>
<protein>
    <recommendedName>
        <fullName evidence="2">N-acetylmuramoyl-L-alanine amidase</fullName>
        <ecNumber evidence="2">3.5.1.28</ecNumber>
    </recommendedName>
</protein>
<evidence type="ECO:0000256" key="4">
    <source>
        <dbReference type="ARBA" id="ARBA00023316"/>
    </source>
</evidence>
<dbReference type="PANTHER" id="PTHR30417">
    <property type="entry name" value="N-ACETYLMURAMOYL-L-ALANINE AMIDASE AMID"/>
    <property type="match status" value="1"/>
</dbReference>
<feature type="domain" description="N-acetylmuramoyl-L-alanine amidase" evidence="5">
    <location>
        <begin position="1"/>
        <end position="128"/>
    </location>
</feature>
<dbReference type="InterPro" id="IPR036505">
    <property type="entry name" value="Amidase/PGRP_sf"/>
</dbReference>
<evidence type="ECO:0000256" key="2">
    <source>
        <dbReference type="ARBA" id="ARBA00011901"/>
    </source>
</evidence>
<dbReference type="Gene3D" id="3.40.80.10">
    <property type="entry name" value="Peptidoglycan recognition protein-like"/>
    <property type="match status" value="1"/>
</dbReference>
<dbReference type="InterPro" id="IPR051206">
    <property type="entry name" value="NAMLAA_amidase_2"/>
</dbReference>
<dbReference type="GO" id="GO:0009254">
    <property type="term" value="P:peptidoglycan turnover"/>
    <property type="evidence" value="ECO:0007669"/>
    <property type="project" value="TreeGrafter"/>
</dbReference>
<keyword evidence="7" id="KW-1185">Reference proteome</keyword>
<reference evidence="6 7" key="1">
    <citation type="submission" date="2019-08" db="EMBL/GenBank/DDBJ databases">
        <authorList>
            <person name="Lei W."/>
        </authorList>
    </citation>
    <scope>NUCLEOTIDE SEQUENCE [LARGE SCALE GENOMIC DNA]</scope>
    <source>
        <strain evidence="6 7">CCUG 66496</strain>
    </source>
</reference>
<evidence type="ECO:0000256" key="3">
    <source>
        <dbReference type="ARBA" id="ARBA00022801"/>
    </source>
</evidence>
<dbReference type="PANTHER" id="PTHR30417:SF1">
    <property type="entry name" value="N-ACETYLMURAMOYL-L-ALANINE AMIDASE AMID"/>
    <property type="match status" value="1"/>
</dbReference>
<dbReference type="GO" id="GO:0008745">
    <property type="term" value="F:N-acetylmuramoyl-L-alanine amidase activity"/>
    <property type="evidence" value="ECO:0007669"/>
    <property type="project" value="UniProtKB-EC"/>
</dbReference>
<dbReference type="SMART" id="SM00644">
    <property type="entry name" value="Ami_2"/>
    <property type="match status" value="1"/>
</dbReference>
<dbReference type="Pfam" id="PF01510">
    <property type="entry name" value="Amidase_2"/>
    <property type="match status" value="1"/>
</dbReference>
<evidence type="ECO:0000313" key="6">
    <source>
        <dbReference type="EMBL" id="TWS99286.1"/>
    </source>
</evidence>
<dbReference type="OrthoDB" id="2237778at2"/>
<comment type="caution">
    <text evidence="6">The sequence shown here is derived from an EMBL/GenBank/DDBJ whole genome shotgun (WGS) entry which is preliminary data.</text>
</comment>
<evidence type="ECO:0000256" key="1">
    <source>
        <dbReference type="ARBA" id="ARBA00001561"/>
    </source>
</evidence>
<organism evidence="6 7">
    <name type="scientific">Streptococcus cuniculipharyngis</name>
    <dbReference type="NCBI Taxonomy" id="1562651"/>
    <lineage>
        <taxon>Bacteria</taxon>
        <taxon>Bacillati</taxon>
        <taxon>Bacillota</taxon>
        <taxon>Bacilli</taxon>
        <taxon>Lactobacillales</taxon>
        <taxon>Streptococcaceae</taxon>
        <taxon>Streptococcus</taxon>
    </lineage>
</organism>
<dbReference type="GO" id="GO:0009253">
    <property type="term" value="P:peptidoglycan catabolic process"/>
    <property type="evidence" value="ECO:0007669"/>
    <property type="project" value="InterPro"/>
</dbReference>
<name>A0A5C5SE65_9STRE</name>
<keyword evidence="3" id="KW-0378">Hydrolase</keyword>
<keyword evidence="4" id="KW-0961">Cell wall biogenesis/degradation</keyword>
<dbReference type="CDD" id="cd06583">
    <property type="entry name" value="PGRP"/>
    <property type="match status" value="1"/>
</dbReference>
<gene>
    <name evidence="6" type="ORF">FRX57_02720</name>
</gene>
<comment type="catalytic activity">
    <reaction evidence="1">
        <text>Hydrolyzes the link between N-acetylmuramoyl residues and L-amino acid residues in certain cell-wall glycopeptides.</text>
        <dbReference type="EC" id="3.5.1.28"/>
    </reaction>
</comment>
<dbReference type="EMBL" id="VOHL01000001">
    <property type="protein sequence ID" value="TWS99286.1"/>
    <property type="molecule type" value="Genomic_DNA"/>
</dbReference>
<accession>A0A5C5SE65</accession>
<dbReference type="Proteomes" id="UP000317430">
    <property type="component" value="Unassembled WGS sequence"/>
</dbReference>
<evidence type="ECO:0000259" key="5">
    <source>
        <dbReference type="SMART" id="SM00644"/>
    </source>
</evidence>
<dbReference type="GO" id="GO:0071555">
    <property type="term" value="P:cell wall organization"/>
    <property type="evidence" value="ECO:0007669"/>
    <property type="project" value="UniProtKB-KW"/>
</dbReference>
<dbReference type="SUPFAM" id="SSF55846">
    <property type="entry name" value="N-acetylmuramoyl-L-alanine amidase-like"/>
    <property type="match status" value="1"/>
</dbReference>
<dbReference type="InterPro" id="IPR002502">
    <property type="entry name" value="Amidase_domain"/>
</dbReference>
<evidence type="ECO:0000313" key="7">
    <source>
        <dbReference type="Proteomes" id="UP000317430"/>
    </source>
</evidence>